<evidence type="ECO:0000259" key="2">
    <source>
        <dbReference type="Pfam" id="PF09718"/>
    </source>
</evidence>
<sequence>MTDRVIGVTLKGNASQLQQTFASGAMAASNFGAVVEKAMGQAKAANRDYASSTKGAVSALEEVRGLVKGVAAGFSIMKLIDTADEWGQYASRVDMATRSAEEFGHAQERLAKSAAVTYRSLAETREGFINMSPPLRELGLSLDQSIDAIDTFSGLLVTNAASAEKGKSAIGALSTAMQKGKLDANGWGTILSTMPSIVDLLAQSMGRSAAEIRRLGAEGKLTAKDLAKALVEGNAEVIKQVELMPTTVRDAVGRLIGVATEFLGKNNEVIGVTATLAAGIDFLAQNFDLLATAVGLVAAVHGARFVGAQYEAAKALWATAGAATAQTRAALALSAAISGSSRAAVIGYGAMATAARTASAAMALVGGPAGLVTLALSAGAIAWVNWGNATESSIRSINAAKRPLKELEEDFAKLSKTQQRGMELSIATELREQEAIVKDAMASIRSELTGLVYQGGMVGASEPIERFAAAFNEIVSSADGATEKSERLAKELEKLRGVVPDAVVLKLREMTQGLSEGAESVEDLNRKLERIRGILADSGIGSLGDTLQGLTDADFGKLITGLTEAFDVIGMSAKQAEEYRAKLRGASDEQAALAGVVAGMAEAAKKLEKATADQDAKAVQGARSLLSELAAQEVQLRVNIARAAEYKALIALGVSEAVANQGADTAGELAGLKAQEEVLKRIKTVQDNIAANTKPTKKGAGSKKQDEDERLLKQMRERLALLGKETEYEKLLANISSGAVKFRKGPLEEEAKRLAKALDNKQREIDLEKTLKTLREEQSVTQREFMRELDAFGKGDWANGVIEALSSVEERYRQIIRDRQNSPHGLSQDELKAIQDSLHEELIMVRDHYAQLKKLQGDWTLGASSALQNYADQAANLFDSVGNMVSNVLQSMESSLAQFVRTGKIDFASLADSIIADMARIVIQQSITGPLAGAIGSLFNPLSGVSAHQNFTMGSLGGSGGFTPTSPLMPLSSGGYTGDGGRYEPAGIVHKGEGVLNQDEIRALGGEAGFNELRRALRGPGHSLGGMAGSPRLPSITSSALPEINVNVHGAQGQPEVSARRNQNGGIDLDIMFKQLERRVAGGITSGQGAVGQAIERRYALTPKLG</sequence>
<protein>
    <submittedName>
        <fullName evidence="4">Phage tail tape measure protein</fullName>
    </submittedName>
</protein>
<dbReference type="InterPro" id="IPR006431">
    <property type="entry name" value="Phage_tape_meas_C"/>
</dbReference>
<proteinExistence type="predicted"/>
<dbReference type="EMBL" id="JAPQTC020000004">
    <property type="protein sequence ID" value="MDT8505397.1"/>
    <property type="molecule type" value="Genomic_DNA"/>
</dbReference>
<feature type="domain" description="Bacteriophage tail tape measure C-terminal" evidence="2">
    <location>
        <begin position="857"/>
        <end position="932"/>
    </location>
</feature>
<organism evidence="4 5">
    <name type="scientific">Alcaligenes nematophilus</name>
    <dbReference type="NCBI Taxonomy" id="2994643"/>
    <lineage>
        <taxon>Bacteria</taxon>
        <taxon>Pseudomonadati</taxon>
        <taxon>Pseudomonadota</taxon>
        <taxon>Betaproteobacteria</taxon>
        <taxon>Burkholderiales</taxon>
        <taxon>Alcaligenaceae</taxon>
        <taxon>Alcaligenes</taxon>
    </lineage>
</organism>
<dbReference type="Pfam" id="PF09718">
    <property type="entry name" value="Tape_meas_lam_C"/>
    <property type="match status" value="1"/>
</dbReference>
<dbReference type="NCBIfam" id="TIGR01541">
    <property type="entry name" value="tape_meas_lam_C"/>
    <property type="match status" value="1"/>
</dbReference>
<dbReference type="Pfam" id="PF20155">
    <property type="entry name" value="TMP_3"/>
    <property type="match status" value="1"/>
</dbReference>
<reference evidence="4" key="1">
    <citation type="submission" date="2023-08" db="EMBL/GenBank/DDBJ databases">
        <title>Study of Resistomes in environmental pathogenic environmental.</title>
        <authorList>
            <person name="Bhattacharjee A."/>
            <person name="Singh A.K."/>
        </authorList>
    </citation>
    <scope>NUCLEOTIDE SEQUENCE</scope>
    <source>
        <strain evidence="4">S1</strain>
    </source>
</reference>
<name>A0ABU3MUR8_9BURK</name>
<dbReference type="Proteomes" id="UP001074635">
    <property type="component" value="Unassembled WGS sequence"/>
</dbReference>
<feature type="domain" description="Tape measure protein N-terminal" evidence="3">
    <location>
        <begin position="78"/>
        <end position="267"/>
    </location>
</feature>
<gene>
    <name evidence="4" type="ORF">OYC61_013920</name>
</gene>
<keyword evidence="5" id="KW-1185">Reference proteome</keyword>
<dbReference type="RefSeq" id="WP_268380481.1">
    <property type="nucleotide sequence ID" value="NZ_JAPQTC020000004.1"/>
</dbReference>
<accession>A0ABU3MUR8</accession>
<evidence type="ECO:0000256" key="1">
    <source>
        <dbReference type="SAM" id="MobiDB-lite"/>
    </source>
</evidence>
<evidence type="ECO:0000313" key="5">
    <source>
        <dbReference type="Proteomes" id="UP001074635"/>
    </source>
</evidence>
<comment type="caution">
    <text evidence="4">The sequence shown here is derived from an EMBL/GenBank/DDBJ whole genome shotgun (WGS) entry which is preliminary data.</text>
</comment>
<dbReference type="InterPro" id="IPR013491">
    <property type="entry name" value="Tape_meas_N"/>
</dbReference>
<feature type="region of interest" description="Disordered" evidence="1">
    <location>
        <begin position="689"/>
        <end position="709"/>
    </location>
</feature>
<evidence type="ECO:0000259" key="3">
    <source>
        <dbReference type="Pfam" id="PF20155"/>
    </source>
</evidence>
<dbReference type="NCBIfam" id="TIGR02675">
    <property type="entry name" value="tape_meas_nterm"/>
    <property type="match status" value="1"/>
</dbReference>
<evidence type="ECO:0000313" key="4">
    <source>
        <dbReference type="EMBL" id="MDT8505397.1"/>
    </source>
</evidence>